<dbReference type="Gene3D" id="3.40.50.12020">
    <property type="entry name" value="Uncharacterised protein family UPF0261, NN domain"/>
    <property type="match status" value="1"/>
</dbReference>
<proteinExistence type="predicted"/>
<dbReference type="InterPro" id="IPR044122">
    <property type="entry name" value="UPF0261_N"/>
</dbReference>
<feature type="domain" description="UPF0261" evidence="2">
    <location>
        <begin position="204"/>
        <end position="421"/>
    </location>
</feature>
<dbReference type="Proteomes" id="UP000003174">
    <property type="component" value="Unassembled WGS sequence"/>
</dbReference>
<sequence>MSEYFSQWESYKEKGEKMKTIAIAGTFDSKGEEFLYVKKLVEKLGLQTYMIHTGVFEPAFEPDVSNREVAEAAGYDIDKIVEKKDRALATEALSNGMKVLVPQLYKEGKFDGILSFGGSGGTSLVTPAMQKLPIGVPKLMVSTMASGDVERYVGTSDILMMPSIVDVAGINKISKIIFKNAVLTIAGMVAGQEKLAEEETIEEKPLIAASMFGVTTPCVEQAKAVLEQAGYEVLVFHATGTGGKTMESLIESGFFTGVLDLTTTEWCDEVVGGILAAGEDRCRAAIRKKIPQVVSVGACDMVNFGPIDEVPKQFAGRNLYKHNPLVTLMRTSVEENKVIAEKLAERWNETENKMTLFLPKQGVSMIDAKGQPFDGPEERKVLFDTLKNNISNENVEIVEMDNNINDEAFAKAAAQKLMELINEGK</sequence>
<dbReference type="InterPro" id="IPR008322">
    <property type="entry name" value="UPF0261"/>
</dbReference>
<dbReference type="CDD" id="cd15488">
    <property type="entry name" value="Tm-1-like"/>
    <property type="match status" value="1"/>
</dbReference>
<dbReference type="Pfam" id="PF06792">
    <property type="entry name" value="UPF0261"/>
    <property type="match status" value="1"/>
</dbReference>
<evidence type="ECO:0000259" key="1">
    <source>
        <dbReference type="Pfam" id="PF06792"/>
    </source>
</evidence>
<evidence type="ECO:0000259" key="2">
    <source>
        <dbReference type="Pfam" id="PF23189"/>
    </source>
</evidence>
<gene>
    <name evidence="3" type="ORF">EUBHAL_02639</name>
</gene>
<dbReference type="PIRSF" id="PIRSF033271">
    <property type="entry name" value="UCP033271"/>
    <property type="match status" value="1"/>
</dbReference>
<dbReference type="InterPro" id="IPR056778">
    <property type="entry name" value="UPF0261_C"/>
</dbReference>
<comment type="caution">
    <text evidence="3">The sequence shown here is derived from an EMBL/GenBank/DDBJ whole genome shotgun (WGS) entry which is preliminary data.</text>
</comment>
<name>C0EYY4_9FIRM</name>
<dbReference type="eggNOG" id="COG5441">
    <property type="taxonomic scope" value="Bacteria"/>
</dbReference>
<organism evidence="3 4">
    <name type="scientific">Anaerobutyricum hallii DSM 3353</name>
    <dbReference type="NCBI Taxonomy" id="411469"/>
    <lineage>
        <taxon>Bacteria</taxon>
        <taxon>Bacillati</taxon>
        <taxon>Bacillota</taxon>
        <taxon>Clostridia</taxon>
        <taxon>Lachnospirales</taxon>
        <taxon>Lachnospiraceae</taxon>
        <taxon>Anaerobutyricum</taxon>
    </lineage>
</organism>
<dbReference type="InterPro" id="IPR051353">
    <property type="entry name" value="Tobamovirus_resist_UPF0261"/>
</dbReference>
<reference evidence="3 4" key="2">
    <citation type="submission" date="2009-02" db="EMBL/GenBank/DDBJ databases">
        <title>Draft genome sequence of Eubacterium hallii (DSM 3353).</title>
        <authorList>
            <person name="Sudarsanam P."/>
            <person name="Ley R."/>
            <person name="Guruge J."/>
            <person name="Turnbaugh P.J."/>
            <person name="Mahowald M."/>
            <person name="Liep D."/>
            <person name="Gordon J."/>
        </authorList>
    </citation>
    <scope>NUCLEOTIDE SEQUENCE [LARGE SCALE GENOMIC DNA]</scope>
    <source>
        <strain evidence="3 4">DSM 3353</strain>
    </source>
</reference>
<dbReference type="NCBIfam" id="NF002674">
    <property type="entry name" value="PRK02399.1-2"/>
    <property type="match status" value="1"/>
</dbReference>
<evidence type="ECO:0000313" key="4">
    <source>
        <dbReference type="Proteomes" id="UP000003174"/>
    </source>
</evidence>
<dbReference type="PANTHER" id="PTHR31862:SF1">
    <property type="entry name" value="UPF0261 DOMAIN PROTEIN (AFU_ORTHOLOGUE AFUA_1G10120)"/>
    <property type="match status" value="1"/>
</dbReference>
<accession>C0EYY4</accession>
<reference evidence="3 4" key="1">
    <citation type="submission" date="2009-01" db="EMBL/GenBank/DDBJ databases">
        <authorList>
            <person name="Fulton L."/>
            <person name="Clifton S."/>
            <person name="Fulton B."/>
            <person name="Xu J."/>
            <person name="Minx P."/>
            <person name="Pepin K.H."/>
            <person name="Johnson M."/>
            <person name="Bhonagiri V."/>
            <person name="Nash W.E."/>
            <person name="Mardis E.R."/>
            <person name="Wilson R.K."/>
        </authorList>
    </citation>
    <scope>NUCLEOTIDE SEQUENCE [LARGE SCALE GENOMIC DNA]</scope>
    <source>
        <strain evidence="3 4">DSM 3353</strain>
    </source>
</reference>
<dbReference type="PANTHER" id="PTHR31862">
    <property type="entry name" value="UPF0261 DOMAIN PROTEIN (AFU_ORTHOLOGUE AFUA_1G10120)"/>
    <property type="match status" value="1"/>
</dbReference>
<dbReference type="AlphaFoldDB" id="C0EYY4"/>
<feature type="domain" description="UPF0261" evidence="1">
    <location>
        <begin position="19"/>
        <end position="193"/>
    </location>
</feature>
<protein>
    <submittedName>
        <fullName evidence="3">Uncharacterized protein</fullName>
    </submittedName>
</protein>
<dbReference type="Pfam" id="PF23189">
    <property type="entry name" value="UPF0261_C"/>
    <property type="match status" value="1"/>
</dbReference>
<dbReference type="EMBL" id="ACEP01000113">
    <property type="protein sequence ID" value="EEG35522.1"/>
    <property type="molecule type" value="Genomic_DNA"/>
</dbReference>
<dbReference type="Gene3D" id="3.40.50.12030">
    <property type="entry name" value="Uncharacterised protein family UPF0261, NC domain"/>
    <property type="match status" value="1"/>
</dbReference>
<evidence type="ECO:0000313" key="3">
    <source>
        <dbReference type="EMBL" id="EEG35522.1"/>
    </source>
</evidence>